<keyword evidence="4" id="KW-1185">Reference proteome</keyword>
<feature type="region of interest" description="Disordered" evidence="1">
    <location>
        <begin position="25"/>
        <end position="49"/>
    </location>
</feature>
<dbReference type="Proteomes" id="UP001597216">
    <property type="component" value="Unassembled WGS sequence"/>
</dbReference>
<evidence type="ECO:0000259" key="2">
    <source>
        <dbReference type="Pfam" id="PF02120"/>
    </source>
</evidence>
<proteinExistence type="predicted"/>
<gene>
    <name evidence="3" type="ORF">ACFQ27_04845</name>
</gene>
<sequence length="350" mass="36632">MATAIAGAIRSPANEIARIQEIERAGPIYGPRRVPDADKPQTPATPASATQLAAQDAAARQDGLGPLIADLRQALGRKPLPPAARAAAAQVMMQLAPMGPEVEARDVMKALSNSGLLLEAKIAAEPQASPIGVDLKAALLVLRQALTQGLPRDSVRTPGKPTAQRPPPPYRGGPTTPQRPAASSLSHDAEIPAVLRQLADETDAAIARTELLQIASLPSPHDLSEAGEVTRWVFEAPVATQQGAAMVQFEIRREGRGTGRDREEGAIWRTRFSLDIPPVGPVEAHLTLAHGHLGVALWAQSADGAERLRTRAESLNASLAAASLPADVAVYHGTPAAPSPTAGKLVDQVL</sequence>
<accession>A0ABW3SYE1</accession>
<dbReference type="RefSeq" id="WP_377352807.1">
    <property type="nucleotide sequence ID" value="NZ_JBHTLQ010000007.1"/>
</dbReference>
<feature type="region of interest" description="Disordered" evidence="1">
    <location>
        <begin position="150"/>
        <end position="186"/>
    </location>
</feature>
<dbReference type="Pfam" id="PF02120">
    <property type="entry name" value="Flg_hook"/>
    <property type="match status" value="1"/>
</dbReference>
<comment type="caution">
    <text evidence="3">The sequence shown here is derived from an EMBL/GenBank/DDBJ whole genome shotgun (WGS) entry which is preliminary data.</text>
</comment>
<evidence type="ECO:0000313" key="3">
    <source>
        <dbReference type="EMBL" id="MFD1189899.1"/>
    </source>
</evidence>
<keyword evidence="3" id="KW-0282">Flagellum</keyword>
<evidence type="ECO:0000256" key="1">
    <source>
        <dbReference type="SAM" id="MobiDB-lite"/>
    </source>
</evidence>
<keyword evidence="3" id="KW-0966">Cell projection</keyword>
<protein>
    <submittedName>
        <fullName evidence="3">Flagellar hook-length control protein FliK</fullName>
    </submittedName>
</protein>
<keyword evidence="3" id="KW-0969">Cilium</keyword>
<evidence type="ECO:0000313" key="4">
    <source>
        <dbReference type="Proteomes" id="UP001597216"/>
    </source>
</evidence>
<dbReference type="EMBL" id="JBHTLQ010000007">
    <property type="protein sequence ID" value="MFD1189899.1"/>
    <property type="molecule type" value="Genomic_DNA"/>
</dbReference>
<organism evidence="3 4">
    <name type="scientific">Phenylobacterium conjunctum</name>
    <dbReference type="NCBI Taxonomy" id="1298959"/>
    <lineage>
        <taxon>Bacteria</taxon>
        <taxon>Pseudomonadati</taxon>
        <taxon>Pseudomonadota</taxon>
        <taxon>Alphaproteobacteria</taxon>
        <taxon>Caulobacterales</taxon>
        <taxon>Caulobacteraceae</taxon>
        <taxon>Phenylobacterium</taxon>
    </lineage>
</organism>
<reference evidence="4" key="1">
    <citation type="journal article" date="2019" name="Int. J. Syst. Evol. Microbiol.">
        <title>The Global Catalogue of Microorganisms (GCM) 10K type strain sequencing project: providing services to taxonomists for standard genome sequencing and annotation.</title>
        <authorList>
            <consortium name="The Broad Institute Genomics Platform"/>
            <consortium name="The Broad Institute Genome Sequencing Center for Infectious Disease"/>
            <person name="Wu L."/>
            <person name="Ma J."/>
        </authorList>
    </citation>
    <scope>NUCLEOTIDE SEQUENCE [LARGE SCALE GENOMIC DNA]</scope>
    <source>
        <strain evidence="4">CCUG 55074</strain>
    </source>
</reference>
<name>A0ABW3SYE1_9CAUL</name>
<dbReference type="InterPro" id="IPR021136">
    <property type="entry name" value="Flagellar_hook_control-like_C"/>
</dbReference>
<feature type="domain" description="Flagellar hook-length control protein-like C-terminal" evidence="2">
    <location>
        <begin position="262"/>
        <end position="333"/>
    </location>
</feature>